<name>A0A101M0G5_PICGL</name>
<accession>A0A101M0G5</accession>
<comment type="caution">
    <text evidence="1">The sequence shown here is derived from an EMBL/GenBank/DDBJ whole genome shotgun (WGS) entry which is preliminary data.</text>
</comment>
<dbReference type="AlphaFoldDB" id="A0A101M0G5"/>
<protein>
    <submittedName>
        <fullName evidence="1">Uncharacterized protein</fullName>
    </submittedName>
</protein>
<reference evidence="1" key="1">
    <citation type="journal article" date="2015" name="Genome Biol. Evol.">
        <title>Organellar Genomes of White Spruce (Picea glauca): Assembly and Annotation.</title>
        <authorList>
            <person name="Jackman S.D."/>
            <person name="Warren R.L."/>
            <person name="Gibb E.A."/>
            <person name="Vandervalk B.P."/>
            <person name="Mohamadi H."/>
            <person name="Chu J."/>
            <person name="Raymond A."/>
            <person name="Pleasance S."/>
            <person name="Coope R."/>
            <person name="Wildung M.R."/>
            <person name="Ritland C.E."/>
            <person name="Bousquet J."/>
            <person name="Jones S.J."/>
            <person name="Bohlmann J."/>
            <person name="Birol I."/>
        </authorList>
    </citation>
    <scope>NUCLEOTIDE SEQUENCE [LARGE SCALE GENOMIC DNA]</scope>
    <source>
        <tissue evidence="1">Flushing bud</tissue>
    </source>
</reference>
<organism evidence="1">
    <name type="scientific">Picea glauca</name>
    <name type="common">White spruce</name>
    <name type="synonym">Pinus glauca</name>
    <dbReference type="NCBI Taxonomy" id="3330"/>
    <lineage>
        <taxon>Eukaryota</taxon>
        <taxon>Viridiplantae</taxon>
        <taxon>Streptophyta</taxon>
        <taxon>Embryophyta</taxon>
        <taxon>Tracheophyta</taxon>
        <taxon>Spermatophyta</taxon>
        <taxon>Pinopsida</taxon>
        <taxon>Pinidae</taxon>
        <taxon>Conifers I</taxon>
        <taxon>Pinales</taxon>
        <taxon>Pinaceae</taxon>
        <taxon>Picea</taxon>
    </lineage>
</organism>
<evidence type="ECO:0000313" key="1">
    <source>
        <dbReference type="EMBL" id="KUM48662.1"/>
    </source>
</evidence>
<gene>
    <name evidence="1" type="ORF">ABT39_MTgene4677</name>
</gene>
<geneLocation type="mitochondrion" evidence="1"/>
<sequence length="57" mass="6605">MVLTRFQLSHQLPLERQVLLRTRHPLMLQLEQRHSLLEKGKLATREANAYAQANSPA</sequence>
<keyword evidence="1" id="KW-0496">Mitochondrion</keyword>
<proteinExistence type="predicted"/>
<dbReference type="EMBL" id="LKAM01000005">
    <property type="protein sequence ID" value="KUM48662.1"/>
    <property type="molecule type" value="Genomic_DNA"/>
</dbReference>